<sequence length="158" mass="18750">MLFHQLIPSKKVEISETGDCFGQLREMVATVFKREVPSINSMSHLLYHANIKIQQYAQAAEYHRKRIDLSTAVGLFHQEAYEIALKKGHQLQRLMDSYILLHIEEERENVNHRLRLVDDKIEKLFMEYQNKDNLLPELEEKFWQAFKEDLIPILAELK</sequence>
<dbReference type="Proteomes" id="UP001595978">
    <property type="component" value="Unassembled WGS sequence"/>
</dbReference>
<accession>A0ABW0RBF9</accession>
<comment type="caution">
    <text evidence="1">The sequence shown here is derived from an EMBL/GenBank/DDBJ whole genome shotgun (WGS) entry which is preliminary data.</text>
</comment>
<dbReference type="RefSeq" id="WP_342469211.1">
    <property type="nucleotide sequence ID" value="NZ_JBHSNQ010000081.1"/>
</dbReference>
<organism evidence="1 2">
    <name type="scientific">Ureibacillus suwonensis</name>
    <dbReference type="NCBI Taxonomy" id="313007"/>
    <lineage>
        <taxon>Bacteria</taxon>
        <taxon>Bacillati</taxon>
        <taxon>Bacillota</taxon>
        <taxon>Bacilli</taxon>
        <taxon>Bacillales</taxon>
        <taxon>Caryophanaceae</taxon>
        <taxon>Ureibacillus</taxon>
    </lineage>
</organism>
<reference evidence="2" key="1">
    <citation type="journal article" date="2019" name="Int. J. Syst. Evol. Microbiol.">
        <title>The Global Catalogue of Microorganisms (GCM) 10K type strain sequencing project: providing services to taxonomists for standard genome sequencing and annotation.</title>
        <authorList>
            <consortium name="The Broad Institute Genomics Platform"/>
            <consortium name="The Broad Institute Genome Sequencing Center for Infectious Disease"/>
            <person name="Wu L."/>
            <person name="Ma J."/>
        </authorList>
    </citation>
    <scope>NUCLEOTIDE SEQUENCE [LARGE SCALE GENOMIC DNA]</scope>
    <source>
        <strain evidence="2">CCUG 56331</strain>
    </source>
</reference>
<name>A0ABW0RBF9_9BACL</name>
<evidence type="ECO:0000313" key="2">
    <source>
        <dbReference type="Proteomes" id="UP001595978"/>
    </source>
</evidence>
<dbReference type="EMBL" id="JBHSNQ010000081">
    <property type="protein sequence ID" value="MFC5542111.1"/>
    <property type="molecule type" value="Genomic_DNA"/>
</dbReference>
<proteinExistence type="predicted"/>
<gene>
    <name evidence="1" type="ORF">ACFPOH_10075</name>
</gene>
<keyword evidence="2" id="KW-1185">Reference proteome</keyword>
<protein>
    <submittedName>
        <fullName evidence="1">Uncharacterized protein</fullName>
    </submittedName>
</protein>
<evidence type="ECO:0000313" key="1">
    <source>
        <dbReference type="EMBL" id="MFC5542111.1"/>
    </source>
</evidence>